<evidence type="ECO:0000256" key="1">
    <source>
        <dbReference type="SAM" id="MobiDB-lite"/>
    </source>
</evidence>
<gene>
    <name evidence="3" type="ORF">FOMPIDRAFT_1031468</name>
</gene>
<dbReference type="Proteomes" id="UP000015241">
    <property type="component" value="Unassembled WGS sequence"/>
</dbReference>
<evidence type="ECO:0000313" key="3">
    <source>
        <dbReference type="EMBL" id="EPS98449.1"/>
    </source>
</evidence>
<dbReference type="PROSITE" id="PS50144">
    <property type="entry name" value="MATH"/>
    <property type="match status" value="1"/>
</dbReference>
<dbReference type="HOGENOM" id="CLU_017785_0_0_1"/>
<dbReference type="Pfam" id="PF22486">
    <property type="entry name" value="MATH_2"/>
    <property type="match status" value="1"/>
</dbReference>
<evidence type="ECO:0000313" key="4">
    <source>
        <dbReference type="Proteomes" id="UP000015241"/>
    </source>
</evidence>
<dbReference type="InParanoid" id="S8FJA3"/>
<dbReference type="InterPro" id="IPR011333">
    <property type="entry name" value="SKP1/BTB/POZ_sf"/>
</dbReference>
<feature type="compositionally biased region" description="Acidic residues" evidence="1">
    <location>
        <begin position="263"/>
        <end position="277"/>
    </location>
</feature>
<dbReference type="OrthoDB" id="6359816at2759"/>
<dbReference type="InterPro" id="IPR008974">
    <property type="entry name" value="TRAF-like"/>
</dbReference>
<dbReference type="STRING" id="743788.S8FJA3"/>
<dbReference type="InterPro" id="IPR002083">
    <property type="entry name" value="MATH/TRAF_dom"/>
</dbReference>
<name>S8FJA3_FOMSC</name>
<protein>
    <recommendedName>
        <fullName evidence="2">MATH domain-containing protein</fullName>
    </recommendedName>
</protein>
<feature type="domain" description="MATH" evidence="2">
    <location>
        <begin position="12"/>
        <end position="155"/>
    </location>
</feature>
<dbReference type="AlphaFoldDB" id="S8FJA3"/>
<feature type="region of interest" description="Disordered" evidence="1">
    <location>
        <begin position="261"/>
        <end position="307"/>
    </location>
</feature>
<dbReference type="Gene3D" id="2.60.210.10">
    <property type="entry name" value="Apoptosis, Tumor Necrosis Factor Receptor Associated Protein 2, Chain A"/>
    <property type="match status" value="1"/>
</dbReference>
<dbReference type="EMBL" id="KE504165">
    <property type="protein sequence ID" value="EPS98449.1"/>
    <property type="molecule type" value="Genomic_DNA"/>
</dbReference>
<reference evidence="3 4" key="1">
    <citation type="journal article" date="2012" name="Science">
        <title>The Paleozoic origin of enzymatic lignin decomposition reconstructed from 31 fungal genomes.</title>
        <authorList>
            <person name="Floudas D."/>
            <person name="Binder M."/>
            <person name="Riley R."/>
            <person name="Barry K."/>
            <person name="Blanchette R.A."/>
            <person name="Henrissat B."/>
            <person name="Martinez A.T."/>
            <person name="Otillar R."/>
            <person name="Spatafora J.W."/>
            <person name="Yadav J.S."/>
            <person name="Aerts A."/>
            <person name="Benoit I."/>
            <person name="Boyd A."/>
            <person name="Carlson A."/>
            <person name="Copeland A."/>
            <person name="Coutinho P.M."/>
            <person name="de Vries R.P."/>
            <person name="Ferreira P."/>
            <person name="Findley K."/>
            <person name="Foster B."/>
            <person name="Gaskell J."/>
            <person name="Glotzer D."/>
            <person name="Gorecki P."/>
            <person name="Heitman J."/>
            <person name="Hesse C."/>
            <person name="Hori C."/>
            <person name="Igarashi K."/>
            <person name="Jurgens J.A."/>
            <person name="Kallen N."/>
            <person name="Kersten P."/>
            <person name="Kohler A."/>
            <person name="Kuees U."/>
            <person name="Kumar T.K.A."/>
            <person name="Kuo A."/>
            <person name="LaButti K."/>
            <person name="Larrondo L.F."/>
            <person name="Lindquist E."/>
            <person name="Ling A."/>
            <person name="Lombard V."/>
            <person name="Lucas S."/>
            <person name="Lundell T."/>
            <person name="Martin R."/>
            <person name="McLaughlin D.J."/>
            <person name="Morgenstern I."/>
            <person name="Morin E."/>
            <person name="Murat C."/>
            <person name="Nagy L.G."/>
            <person name="Nolan M."/>
            <person name="Ohm R.A."/>
            <person name="Patyshakuliyeva A."/>
            <person name="Rokas A."/>
            <person name="Ruiz-Duenas F.J."/>
            <person name="Sabat G."/>
            <person name="Salamov A."/>
            <person name="Samejima M."/>
            <person name="Schmutz J."/>
            <person name="Slot J.C."/>
            <person name="St John F."/>
            <person name="Stenlid J."/>
            <person name="Sun H."/>
            <person name="Sun S."/>
            <person name="Syed K."/>
            <person name="Tsang A."/>
            <person name="Wiebenga A."/>
            <person name="Young D."/>
            <person name="Pisabarro A."/>
            <person name="Eastwood D.C."/>
            <person name="Martin F."/>
            <person name="Cullen D."/>
            <person name="Grigoriev I.V."/>
            <person name="Hibbett D.S."/>
        </authorList>
    </citation>
    <scope>NUCLEOTIDE SEQUENCE</scope>
    <source>
        <strain evidence="4">FP-58527</strain>
    </source>
</reference>
<evidence type="ECO:0000259" key="2">
    <source>
        <dbReference type="PROSITE" id="PS50144"/>
    </source>
</evidence>
<accession>S8FJA3</accession>
<sequence length="583" mass="65255">MEAVTEYQESTTTRLEWTVGNLKTLFEESKGEAKSKVTKSVKFGGGKWQILFYPNSGIIAEGQSYISLYLFCEPTAKERENAFGGKWVRDGVFKFGFELRSLNKVNLYSSKDAHDHSFSQQTQNWGWAQFARRDAVYDSNSLSKTQNAFSVICTITSSPSLPDPVPTTPQSLVPKVLLDSMGGLLDDPIYSDIEFVLPRRGKPFHAARRIYASRRLLKRVEYFGTMFKSGFAETLSGSTHGNVDSGGYQNSQGSTAVMRQFEDSDEEDDEDGDELVVDTDKEKPQVHVPTTETTKEVTEAGGSSSETYDMDFSADMAEYHYLNRNTVNEDEAPRHVRPKSSHPCTPRTAPSSVEPDRRGSPPNLPVPGPAKTQVIVRDAAYATYRAVLYYIYTDTITFAPLSSTFLASAATTPNTVAPAPGTPSSESQASAFTQRPNHQKAESATTIGSVPPRSRREWIAQWERNNATGKPRPCSAKAVYRLSDKLDLQDLKQRAFQHIVRSLTVANVAYEVFSTFSAAFEDVRKVQVRFFLDHWNEIRVSDAMHNVWQQMRLGRHPGFEEVWPMIALNLEHKSQPVDSAEKI</sequence>
<dbReference type="CDD" id="cd00121">
    <property type="entry name" value="MATH"/>
    <property type="match status" value="1"/>
</dbReference>
<proteinExistence type="predicted"/>
<dbReference type="Gene3D" id="3.30.710.10">
    <property type="entry name" value="Potassium Channel Kv1.1, Chain A"/>
    <property type="match status" value="2"/>
</dbReference>
<dbReference type="PANTHER" id="PTHR24413">
    <property type="entry name" value="SPECKLE-TYPE POZ PROTEIN"/>
    <property type="match status" value="1"/>
</dbReference>
<dbReference type="SUPFAM" id="SSF49599">
    <property type="entry name" value="TRAF domain-like"/>
    <property type="match status" value="1"/>
</dbReference>
<feature type="region of interest" description="Disordered" evidence="1">
    <location>
        <begin position="413"/>
        <end position="450"/>
    </location>
</feature>
<dbReference type="eggNOG" id="ENOG502QS84">
    <property type="taxonomic scope" value="Eukaryota"/>
</dbReference>
<keyword evidence="4" id="KW-1185">Reference proteome</keyword>
<dbReference type="SUPFAM" id="SSF54695">
    <property type="entry name" value="POZ domain"/>
    <property type="match status" value="1"/>
</dbReference>
<feature type="compositionally biased region" description="Polar residues" evidence="1">
    <location>
        <begin position="424"/>
        <end position="448"/>
    </location>
</feature>
<feature type="compositionally biased region" description="Low complexity" evidence="1">
    <location>
        <begin position="413"/>
        <end position="423"/>
    </location>
</feature>
<feature type="region of interest" description="Disordered" evidence="1">
    <location>
        <begin position="326"/>
        <end position="370"/>
    </location>
</feature>
<organism evidence="3 4">
    <name type="scientific">Fomitopsis schrenkii</name>
    <name type="common">Brown rot fungus</name>
    <dbReference type="NCBI Taxonomy" id="2126942"/>
    <lineage>
        <taxon>Eukaryota</taxon>
        <taxon>Fungi</taxon>
        <taxon>Dikarya</taxon>
        <taxon>Basidiomycota</taxon>
        <taxon>Agaricomycotina</taxon>
        <taxon>Agaricomycetes</taxon>
        <taxon>Polyporales</taxon>
        <taxon>Fomitopsis</taxon>
    </lineage>
</organism>